<evidence type="ECO:0000256" key="3">
    <source>
        <dbReference type="ARBA" id="ARBA00012030"/>
    </source>
</evidence>
<evidence type="ECO:0000256" key="4">
    <source>
        <dbReference type="ARBA" id="ARBA00019403"/>
    </source>
</evidence>
<evidence type="ECO:0000256" key="1">
    <source>
        <dbReference type="ARBA" id="ARBA00001400"/>
    </source>
</evidence>
<evidence type="ECO:0000313" key="15">
    <source>
        <dbReference type="Proteomes" id="UP000593892"/>
    </source>
</evidence>
<dbReference type="EMBL" id="CP063849">
    <property type="protein sequence ID" value="QOY89705.1"/>
    <property type="molecule type" value="Genomic_DNA"/>
</dbReference>
<evidence type="ECO:0000256" key="2">
    <source>
        <dbReference type="ARBA" id="ARBA00006521"/>
    </source>
</evidence>
<reference evidence="14 15" key="1">
    <citation type="submission" date="2020-10" db="EMBL/GenBank/DDBJ databases">
        <title>Complete genome sequence of Paludibaculum fermentans P105T, a facultatively anaerobic acidobacterium capable of dissimilatory Fe(III) reduction.</title>
        <authorList>
            <person name="Dedysh S.N."/>
            <person name="Beletsky A.V."/>
            <person name="Kulichevskaya I.S."/>
            <person name="Mardanov A.V."/>
            <person name="Ravin N.V."/>
        </authorList>
    </citation>
    <scope>NUCLEOTIDE SEQUENCE [LARGE SCALE GENOMIC DNA]</scope>
    <source>
        <strain evidence="14 15">P105</strain>
    </source>
</reference>
<dbReference type="InterPro" id="IPR005122">
    <property type="entry name" value="Uracil-DNA_glycosylase-like"/>
</dbReference>
<evidence type="ECO:0000313" key="14">
    <source>
        <dbReference type="EMBL" id="QOY89705.1"/>
    </source>
</evidence>
<evidence type="ECO:0000256" key="7">
    <source>
        <dbReference type="ARBA" id="ARBA00022763"/>
    </source>
</evidence>
<feature type="compositionally biased region" description="Pro residues" evidence="12">
    <location>
        <begin position="46"/>
        <end position="61"/>
    </location>
</feature>
<dbReference type="GO" id="GO:0046872">
    <property type="term" value="F:metal ion binding"/>
    <property type="evidence" value="ECO:0007669"/>
    <property type="project" value="UniProtKB-KW"/>
</dbReference>
<keyword evidence="5" id="KW-0004">4Fe-4S</keyword>
<keyword evidence="8" id="KW-0378">Hydrolase</keyword>
<comment type="catalytic activity">
    <reaction evidence="1">
        <text>Hydrolyzes single-stranded DNA or mismatched double-stranded DNA and polynucleotides, releasing free uracil.</text>
        <dbReference type="EC" id="3.2.2.27"/>
    </reaction>
</comment>
<feature type="domain" description="Uracil-DNA glycosylase-like" evidence="13">
    <location>
        <begin position="115"/>
        <end position="270"/>
    </location>
</feature>
<keyword evidence="10" id="KW-0411">Iron-sulfur</keyword>
<evidence type="ECO:0000256" key="10">
    <source>
        <dbReference type="ARBA" id="ARBA00023014"/>
    </source>
</evidence>
<dbReference type="Gene3D" id="3.40.470.10">
    <property type="entry name" value="Uracil-DNA glycosylase-like domain"/>
    <property type="match status" value="1"/>
</dbReference>
<evidence type="ECO:0000256" key="11">
    <source>
        <dbReference type="ARBA" id="ARBA00023204"/>
    </source>
</evidence>
<dbReference type="GO" id="GO:0051539">
    <property type="term" value="F:4 iron, 4 sulfur cluster binding"/>
    <property type="evidence" value="ECO:0007669"/>
    <property type="project" value="UniProtKB-KW"/>
</dbReference>
<dbReference type="CDD" id="cd10030">
    <property type="entry name" value="UDG-F4_TTUDGA_SPO1dp_like"/>
    <property type="match status" value="1"/>
</dbReference>
<keyword evidence="7" id="KW-0227">DNA damage</keyword>
<keyword evidence="11" id="KW-0234">DNA repair</keyword>
<accession>A0A7S7NTU3</accession>
<sequence length="287" mass="31993">MDRDLLKQYLEFYRDLGVKSVFVEPNAAPLAAAPPVAAPAAAPVRTPAPPPPPRMEPPVLRPTPQIDMSRSTEPSKLFPSDFPVSPDNDTLVKIREDMGDCQRCRLCKDRKTIVFGSGNEHSRLVFVGEGPGADEDEQGLPFVGRAGQLLTQMIDNTAGKEGFSIRRPDVYICNVVKCRPPENRTPEADEMEICGQFLSRQLMVLKPRAICALGGTAAKALLGTKEGITKMRGKWHMWREIPVMPTYHPSYLLRPTSGQTAKREAWEDLKKVLHYVYDDPPRPLSDF</sequence>
<dbReference type="GO" id="GO:0006281">
    <property type="term" value="P:DNA repair"/>
    <property type="evidence" value="ECO:0007669"/>
    <property type="project" value="UniProtKB-KW"/>
</dbReference>
<dbReference type="SMART" id="SM00986">
    <property type="entry name" value="UDG"/>
    <property type="match status" value="1"/>
</dbReference>
<proteinExistence type="inferred from homology"/>
<dbReference type="AlphaFoldDB" id="A0A7S7NTU3"/>
<dbReference type="SUPFAM" id="SSF52141">
    <property type="entry name" value="Uracil-DNA glycosylase-like"/>
    <property type="match status" value="1"/>
</dbReference>
<dbReference type="NCBIfam" id="TIGR00758">
    <property type="entry name" value="UDG_fam4"/>
    <property type="match status" value="1"/>
</dbReference>
<dbReference type="Proteomes" id="UP000593892">
    <property type="component" value="Chromosome"/>
</dbReference>
<dbReference type="Pfam" id="PF03167">
    <property type="entry name" value="UDG"/>
    <property type="match status" value="1"/>
</dbReference>
<organism evidence="14 15">
    <name type="scientific">Paludibaculum fermentans</name>
    <dbReference type="NCBI Taxonomy" id="1473598"/>
    <lineage>
        <taxon>Bacteria</taxon>
        <taxon>Pseudomonadati</taxon>
        <taxon>Acidobacteriota</taxon>
        <taxon>Terriglobia</taxon>
        <taxon>Bryobacterales</taxon>
        <taxon>Bryobacteraceae</taxon>
        <taxon>Paludibaculum</taxon>
    </lineage>
</organism>
<keyword evidence="15" id="KW-1185">Reference proteome</keyword>
<gene>
    <name evidence="14" type="ORF">IRI77_07055</name>
</gene>
<evidence type="ECO:0000256" key="5">
    <source>
        <dbReference type="ARBA" id="ARBA00022485"/>
    </source>
</evidence>
<dbReference type="EC" id="3.2.2.27" evidence="3"/>
<dbReference type="KEGG" id="pfer:IRI77_07055"/>
<dbReference type="PANTHER" id="PTHR33693:SF1">
    <property type="entry name" value="TYPE-4 URACIL-DNA GLYCOSYLASE"/>
    <property type="match status" value="1"/>
</dbReference>
<keyword evidence="6" id="KW-0479">Metal-binding</keyword>
<keyword evidence="9" id="KW-0408">Iron</keyword>
<evidence type="ECO:0000256" key="12">
    <source>
        <dbReference type="SAM" id="MobiDB-lite"/>
    </source>
</evidence>
<evidence type="ECO:0000259" key="13">
    <source>
        <dbReference type="SMART" id="SM00986"/>
    </source>
</evidence>
<evidence type="ECO:0000256" key="6">
    <source>
        <dbReference type="ARBA" id="ARBA00022723"/>
    </source>
</evidence>
<evidence type="ECO:0000256" key="8">
    <source>
        <dbReference type="ARBA" id="ARBA00022801"/>
    </source>
</evidence>
<feature type="region of interest" description="Disordered" evidence="12">
    <location>
        <begin position="37"/>
        <end position="82"/>
    </location>
</feature>
<dbReference type="PANTHER" id="PTHR33693">
    <property type="entry name" value="TYPE-5 URACIL-DNA GLYCOSYLASE"/>
    <property type="match status" value="1"/>
</dbReference>
<dbReference type="RefSeq" id="WP_194451367.1">
    <property type="nucleotide sequence ID" value="NZ_CP063849.1"/>
</dbReference>
<dbReference type="GO" id="GO:0004844">
    <property type="term" value="F:uracil DNA N-glycosylase activity"/>
    <property type="evidence" value="ECO:0007669"/>
    <property type="project" value="UniProtKB-EC"/>
</dbReference>
<dbReference type="InterPro" id="IPR005273">
    <property type="entry name" value="Ura-DNA_glyco_family4"/>
</dbReference>
<evidence type="ECO:0000256" key="9">
    <source>
        <dbReference type="ARBA" id="ARBA00023004"/>
    </source>
</evidence>
<dbReference type="SMART" id="SM00987">
    <property type="entry name" value="UreE_C"/>
    <property type="match status" value="1"/>
</dbReference>
<protein>
    <recommendedName>
        <fullName evidence="4">Type-4 uracil-DNA glycosylase</fullName>
        <ecNumber evidence="3">3.2.2.27</ecNumber>
    </recommendedName>
</protein>
<dbReference type="InterPro" id="IPR036895">
    <property type="entry name" value="Uracil-DNA_glycosylase-like_sf"/>
</dbReference>
<dbReference type="InterPro" id="IPR051536">
    <property type="entry name" value="UDG_Type-4/5"/>
</dbReference>
<comment type="similarity">
    <text evidence="2">Belongs to the uracil-DNA glycosylase (UDG) superfamily. Type 4 (UDGa) family.</text>
</comment>
<name>A0A7S7NTU3_PALFE</name>